<evidence type="ECO:0000313" key="2">
    <source>
        <dbReference type="EMBL" id="MCY6524834.1"/>
    </source>
</evidence>
<dbReference type="RefSeq" id="WP_267991959.1">
    <property type="nucleotide sequence ID" value="NZ_JAPQFC010000343.1"/>
</dbReference>
<evidence type="ECO:0000313" key="3">
    <source>
        <dbReference type="Proteomes" id="UP001077788"/>
    </source>
</evidence>
<dbReference type="Pfam" id="PF06594">
    <property type="entry name" value="HCBP_related"/>
    <property type="match status" value="1"/>
</dbReference>
<sequence length="84" mass="9892">GQDVIYEYSDSANSKRDIDTLKFTDVNYAEVKFRRVGDDLMLFGYHDTDSVTVKSFYDHEYYQFEKLEFADRSISRDELIKAGL</sequence>
<evidence type="ECO:0000259" key="1">
    <source>
        <dbReference type="Pfam" id="PF06594"/>
    </source>
</evidence>
<gene>
    <name evidence="2" type="ORF">OYG11_11535</name>
</gene>
<comment type="caution">
    <text evidence="2">The sequence shown here is derived from an EMBL/GenBank/DDBJ whole genome shotgun (WGS) entry which is preliminary data.</text>
</comment>
<reference evidence="2" key="2">
    <citation type="submission" date="2022-12" db="EMBL/GenBank/DDBJ databases">
        <authorList>
            <person name="Kardos G."/>
            <person name="Sarkozi R."/>
            <person name="Laczko L."/>
            <person name="Marton S."/>
            <person name="Makrai L."/>
            <person name="Banyai K."/>
            <person name="Fodor L."/>
        </authorList>
    </citation>
    <scope>NUCLEOTIDE SEQUENCE</scope>
    <source>
        <strain evidence="2">84/14</strain>
    </source>
</reference>
<name>A0A9Q4H7S7_ACTPL</name>
<dbReference type="EMBL" id="JAPQFC010000343">
    <property type="protein sequence ID" value="MCY6524834.1"/>
    <property type="molecule type" value="Genomic_DNA"/>
</dbReference>
<feature type="non-terminal residue" evidence="2">
    <location>
        <position position="1"/>
    </location>
</feature>
<feature type="non-terminal residue" evidence="2">
    <location>
        <position position="84"/>
    </location>
</feature>
<proteinExistence type="predicted"/>
<dbReference type="InterPro" id="IPR010566">
    <property type="entry name" value="Haemolys_ca-bd"/>
</dbReference>
<organism evidence="2 3">
    <name type="scientific">Actinobacillus pleuropneumoniae</name>
    <name type="common">Haemophilus pleuropneumoniae</name>
    <dbReference type="NCBI Taxonomy" id="715"/>
    <lineage>
        <taxon>Bacteria</taxon>
        <taxon>Pseudomonadati</taxon>
        <taxon>Pseudomonadota</taxon>
        <taxon>Gammaproteobacteria</taxon>
        <taxon>Pasteurellales</taxon>
        <taxon>Pasteurellaceae</taxon>
        <taxon>Actinobacillus</taxon>
    </lineage>
</organism>
<protein>
    <recommendedName>
        <fullName evidence="1">Haemolysin-type calcium binding-related domain-containing protein</fullName>
    </recommendedName>
</protein>
<accession>A0A9Q4H7S7</accession>
<reference evidence="2" key="1">
    <citation type="journal article" date="2021" name="Vet Sci">
        <title>O-Serogroups and Pathovirotypes of Escherichia coli Isolated from Post-Weaning Piglets Showing Diarrhoea and/or Oedema in South Korea.</title>
        <authorList>
            <person name="Byun J.W."/>
            <person name="Moon B.Y."/>
            <person name="Do K.H."/>
            <person name="Lee K."/>
            <person name="Lee H.Y."/>
            <person name="Kim W.I."/>
            <person name="So B."/>
            <person name="Lee W.K."/>
        </authorList>
    </citation>
    <scope>NUCLEOTIDE SEQUENCE</scope>
    <source>
        <strain evidence="2">84/14</strain>
    </source>
</reference>
<dbReference type="Proteomes" id="UP001077788">
    <property type="component" value="Unassembled WGS sequence"/>
</dbReference>
<dbReference type="AlphaFoldDB" id="A0A9Q4H7S7"/>
<feature type="domain" description="Haemolysin-type calcium binding-related" evidence="1">
    <location>
        <begin position="48"/>
        <end position="71"/>
    </location>
</feature>